<dbReference type="GO" id="GO:0004386">
    <property type="term" value="F:helicase activity"/>
    <property type="evidence" value="ECO:0007669"/>
    <property type="project" value="UniProtKB-KW"/>
</dbReference>
<dbReference type="SMART" id="SM01314">
    <property type="entry name" value="SnAC"/>
    <property type="match status" value="1"/>
</dbReference>
<keyword evidence="4" id="KW-0347">Helicase</keyword>
<feature type="domain" description="Helicase ATP-binding" evidence="11">
    <location>
        <begin position="1179"/>
        <end position="1344"/>
    </location>
</feature>
<evidence type="ECO:0000256" key="2">
    <source>
        <dbReference type="ARBA" id="ARBA00022741"/>
    </source>
</evidence>
<proteinExistence type="predicted"/>
<keyword evidence="14" id="KW-1185">Reference proteome</keyword>
<dbReference type="GO" id="GO:0042393">
    <property type="term" value="F:histone binding"/>
    <property type="evidence" value="ECO:0007669"/>
    <property type="project" value="InterPro"/>
</dbReference>
<comment type="subcellular location">
    <subcellularLocation>
        <location evidence="1">Nucleus</location>
    </subcellularLocation>
</comment>
<dbReference type="PANTHER" id="PTHR10799">
    <property type="entry name" value="SNF2/RAD54 HELICASE FAMILY"/>
    <property type="match status" value="1"/>
</dbReference>
<evidence type="ECO:0000256" key="9">
    <source>
        <dbReference type="SAM" id="Coils"/>
    </source>
</evidence>
<dbReference type="PROSITE" id="PS51194">
    <property type="entry name" value="HELICASE_CTER"/>
    <property type="match status" value="1"/>
</dbReference>
<keyword evidence="3" id="KW-0378">Hydrolase</keyword>
<dbReference type="GO" id="GO:0003677">
    <property type="term" value="F:DNA binding"/>
    <property type="evidence" value="ECO:0007669"/>
    <property type="project" value="UniProtKB-KW"/>
</dbReference>
<dbReference type="EMBL" id="JALJOS010000029">
    <property type="protein sequence ID" value="KAK9822947.1"/>
    <property type="molecule type" value="Genomic_DNA"/>
</dbReference>
<dbReference type="Proteomes" id="UP001438707">
    <property type="component" value="Unassembled WGS sequence"/>
</dbReference>
<keyword evidence="7" id="KW-0238">DNA-binding</keyword>
<evidence type="ECO:0000256" key="7">
    <source>
        <dbReference type="ARBA" id="ARBA00023125"/>
    </source>
</evidence>
<name>A0AAW1QNU1_9CHLO</name>
<dbReference type="GO" id="GO:0005524">
    <property type="term" value="F:ATP binding"/>
    <property type="evidence" value="ECO:0007669"/>
    <property type="project" value="UniProtKB-KW"/>
</dbReference>
<evidence type="ECO:0000256" key="5">
    <source>
        <dbReference type="ARBA" id="ARBA00022840"/>
    </source>
</evidence>
<evidence type="ECO:0000259" key="11">
    <source>
        <dbReference type="PROSITE" id="PS51192"/>
    </source>
</evidence>
<keyword evidence="9" id="KW-0175">Coiled coil</keyword>
<feature type="domain" description="Helicase C-terminal" evidence="12">
    <location>
        <begin position="1482"/>
        <end position="1645"/>
    </location>
</feature>
<dbReference type="GO" id="GO:0006325">
    <property type="term" value="P:chromatin organization"/>
    <property type="evidence" value="ECO:0007669"/>
    <property type="project" value="UniProtKB-KW"/>
</dbReference>
<evidence type="ECO:0000313" key="13">
    <source>
        <dbReference type="EMBL" id="KAK9822947.1"/>
    </source>
</evidence>
<feature type="region of interest" description="Disordered" evidence="10">
    <location>
        <begin position="410"/>
        <end position="548"/>
    </location>
</feature>
<dbReference type="Gene3D" id="3.40.50.10810">
    <property type="entry name" value="Tandem AAA-ATPase domain"/>
    <property type="match status" value="1"/>
</dbReference>
<evidence type="ECO:0000256" key="1">
    <source>
        <dbReference type="ARBA" id="ARBA00004123"/>
    </source>
</evidence>
<reference evidence="13 14" key="1">
    <citation type="journal article" date="2024" name="Nat. Commun.">
        <title>Phylogenomics reveals the evolutionary origins of lichenization in chlorophyte algae.</title>
        <authorList>
            <person name="Puginier C."/>
            <person name="Libourel C."/>
            <person name="Otte J."/>
            <person name="Skaloud P."/>
            <person name="Haon M."/>
            <person name="Grisel S."/>
            <person name="Petersen M."/>
            <person name="Berrin J.G."/>
            <person name="Delaux P.M."/>
            <person name="Dal Grande F."/>
            <person name="Keller J."/>
        </authorList>
    </citation>
    <scope>NUCLEOTIDE SEQUENCE [LARGE SCALE GENOMIC DNA]</scope>
    <source>
        <strain evidence="13 14">SAG 2145</strain>
    </source>
</reference>
<feature type="region of interest" description="Disordered" evidence="10">
    <location>
        <begin position="224"/>
        <end position="243"/>
    </location>
</feature>
<feature type="region of interest" description="Disordered" evidence="10">
    <location>
        <begin position="715"/>
        <end position="768"/>
    </location>
</feature>
<dbReference type="InterPro" id="IPR001650">
    <property type="entry name" value="Helicase_C-like"/>
</dbReference>
<dbReference type="InterPro" id="IPR027417">
    <property type="entry name" value="P-loop_NTPase"/>
</dbReference>
<comment type="caution">
    <text evidence="13">The sequence shown here is derived from an EMBL/GenBank/DDBJ whole genome shotgun (WGS) entry which is preliminary data.</text>
</comment>
<evidence type="ECO:0000313" key="14">
    <source>
        <dbReference type="Proteomes" id="UP001438707"/>
    </source>
</evidence>
<feature type="compositionally biased region" description="Low complexity" evidence="10">
    <location>
        <begin position="1881"/>
        <end position="1894"/>
    </location>
</feature>
<dbReference type="InterPro" id="IPR000330">
    <property type="entry name" value="SNF2_N"/>
</dbReference>
<feature type="compositionally biased region" description="Low complexity" evidence="10">
    <location>
        <begin position="1844"/>
        <end position="1872"/>
    </location>
</feature>
<evidence type="ECO:0000256" key="6">
    <source>
        <dbReference type="ARBA" id="ARBA00022853"/>
    </source>
</evidence>
<dbReference type="InterPro" id="IPR029295">
    <property type="entry name" value="SnAC"/>
</dbReference>
<evidence type="ECO:0000256" key="4">
    <source>
        <dbReference type="ARBA" id="ARBA00022806"/>
    </source>
</evidence>
<gene>
    <name evidence="13" type="ORF">WJX74_007881</name>
</gene>
<feature type="compositionally biased region" description="Polar residues" evidence="10">
    <location>
        <begin position="1807"/>
        <end position="1820"/>
    </location>
</feature>
<dbReference type="InterPro" id="IPR049730">
    <property type="entry name" value="SNF2/RAD54-like_C"/>
</dbReference>
<dbReference type="InterPro" id="IPR038718">
    <property type="entry name" value="SNF2-like_sf"/>
</dbReference>
<feature type="compositionally biased region" description="Polar residues" evidence="10">
    <location>
        <begin position="737"/>
        <end position="768"/>
    </location>
</feature>
<dbReference type="Pfam" id="PF00176">
    <property type="entry name" value="SNF2-rel_dom"/>
    <property type="match status" value="1"/>
</dbReference>
<feature type="coiled-coil region" evidence="9">
    <location>
        <begin position="923"/>
        <end position="985"/>
    </location>
</feature>
<evidence type="ECO:0000256" key="3">
    <source>
        <dbReference type="ARBA" id="ARBA00022801"/>
    </source>
</evidence>
<evidence type="ECO:0000259" key="12">
    <source>
        <dbReference type="PROSITE" id="PS51194"/>
    </source>
</evidence>
<dbReference type="PROSITE" id="PS51192">
    <property type="entry name" value="HELICASE_ATP_BIND_1"/>
    <property type="match status" value="1"/>
</dbReference>
<feature type="region of interest" description="Disordered" evidence="10">
    <location>
        <begin position="1763"/>
        <end position="1930"/>
    </location>
</feature>
<dbReference type="FunFam" id="3.40.50.10810:FF:000005">
    <property type="entry name" value="Photoperiod-independent early flowering 1"/>
    <property type="match status" value="1"/>
</dbReference>
<dbReference type="SMART" id="SM00490">
    <property type="entry name" value="HELICc"/>
    <property type="match status" value="1"/>
</dbReference>
<dbReference type="InterPro" id="IPR014001">
    <property type="entry name" value="Helicase_ATP-bd"/>
</dbReference>
<keyword evidence="6" id="KW-0156">Chromatin regulator</keyword>
<dbReference type="Pfam" id="PF00271">
    <property type="entry name" value="Helicase_C"/>
    <property type="match status" value="1"/>
</dbReference>
<feature type="compositionally biased region" description="Low complexity" evidence="10">
    <location>
        <begin position="458"/>
        <end position="468"/>
    </location>
</feature>
<dbReference type="GO" id="GO:0016787">
    <property type="term" value="F:hydrolase activity"/>
    <property type="evidence" value="ECO:0007669"/>
    <property type="project" value="UniProtKB-KW"/>
</dbReference>
<protein>
    <submittedName>
        <fullName evidence="13">Uncharacterized protein</fullName>
    </submittedName>
</protein>
<keyword evidence="8" id="KW-0539">Nucleus</keyword>
<feature type="region of interest" description="Disordered" evidence="10">
    <location>
        <begin position="189"/>
        <end position="215"/>
    </location>
</feature>
<keyword evidence="5" id="KW-0067">ATP-binding</keyword>
<dbReference type="SMART" id="SM00487">
    <property type="entry name" value="DEXDc"/>
    <property type="match status" value="1"/>
</dbReference>
<sequence>MAESSSGPQDLRRQFAEASAIVGAAGDRRTTLGTSQSPQIHTLERIVCRLQPQATPSVSNCPTRPDRQDVSDQQLWRRLQAQRVALSLLAKGLSVPEQLLAEVGPASSASSQELQQAGPFSIQGHAESSKGSILSDVQLLGEIFSHDWSFLETSPHVWDTCQVQQQQQQQQQPASEIPLDHSNKAMSEDALQPDSHLSPGQLPSPSSKGQAGEPLTSLQSLQCDEAGPMGQSSQTEGGDSWFMLPSEAAGKHALGFASSLSPVAQGLKLTCSLPQPQAQDAAATSGPPEEITDMDHLMDATAASPMHKNSEISLQDDVLPSGDGLISSAALSHQTGRDPRVPTRDQPASGQLSAMGAEAAAATAAVSQMRAGTVSDNDMPLASTTLSMVSAPAATEPLLLRNAVLAIPQPSSEASMSPGGTHAVKQSSHRDVQLPMGPSTAQPPPEAADVTQQEHRSPPLQSVLSQPSFAPCLTQPATTTASQAEQMSSQLPASTAHPGLGTPHSGGSPGGISMPLHGSAIPPELSNSLMRRSPSAAAQSNPSTSVPQIAASPLRASTPLPHLQQSTATLHANKDLFAGIPAATTPLNGMLMNHGRSTRQPQVGIGAEHGRASPLNRLHDNGAVSATTSAKGELIQPQATEMQLLPQFEPLQAGPTAVRHAHLGLSRPGSGLNSPVLLHPAAMPSQLSPLTGSPRASAQERNAISLAGLVHSAEPGSQPLVPFSDVSGPPCTVRPGKTTQAQGHQQPHTLETPSQTQLPPAAASSSLQGLSTLHARVAAQWRQQQWPDTVHATMASTAAVQQQHEVRLGNRLQHRLVELQDLPSGTPNDIKMACLLESKRLSLAGLQRSLRARVVEERRALHNVAPDRLMDWRRWQRPAPTPWDAADKLPAEVAAPAAKRARTSYEPVATDNKAFHNEIVRMREAEKAERDELAAKLAQAKRLQAFRDWVHQERQRQAEMAAIQQRKLEARLRAAEEQRRFLAELLLWAREGFRPAAQQVQRRRAQRNQGVRAWHAKEARRVTREASARVSALRSQNYEEYLRLATHAKDSRLRTLLEKTDTILSDLGHKVTDQRKAAGADVDAGPQPATAWMDGDIRTEKPNGALAAAESADEAADDLGEGDDDPSLHAMDPAVHAMLQGQHNYYNNVHVIQEQVFTPKMLQGGTLRSYQLGGVKFLLSLFNNKINGILADEMGLGKTIMTIGALATLQESKDNKGPHMVLAPKAVLSNWRNEFEKWAPGMRVVMYDGSPEERKQLRTEVVDRGAFTVLVTHYDLAIRDKAALRKHHWEMLVVDEGHRLKNASSKLAEVLRSFLVKHRVLLTGTPIQNTLGELWALLNFVLPHVFNCSDTFDEWFAAPFQGSSEDVAQQLNEEEQLLVITRLHQVLRPFMLRRTKREVESELPGKTEHVLRCAMSAWQTTLYQQITGQGRVMMDDASSKSLQNTAMHLRKACNHPYLFLGTQPYFPKDALEPIRASGKLELLDRVLPKLRSSGHRVLLFSQMVKALDIIQDYLDFREFKYLRLDGSTKTDDRGQMLKDFNAEGSDIFIFMLSTRAGGLGLNLQTADTVIMFDSDWNPQMDLQAEDRAHRIGQKRDVLVLILVCAGTIEQAILDKAQLKRDLDAKVIQAGMFNDRSTHTERQQVLQKLMQKGTADLGQGVPSDSELNSLLARSKAELVSFSQMDEEAAALTNGKARLMTAEELPAWVTSPPPPANGASAASELAEDVSGETGTGRKRRRTSCASVSYSDVTDAVFLRMLDGSDVPAAVPRGRPGTSKPAGKRQKASAGTPTAKQRPPLVPAPEPKRSGSTSQAGTQQDDTSCAHGKLPAQQCSGRPPGRRKAAAESSAQPAPSAPSGSSGRRAAAANANGSSKQHRDSPAGSRGRTARSRSQGSPDIRPNPSGLGCESGDETGSEVDGPSRRTPKGKATS</sequence>
<dbReference type="GO" id="GO:0005634">
    <property type="term" value="C:nucleus"/>
    <property type="evidence" value="ECO:0007669"/>
    <property type="project" value="UniProtKB-SubCell"/>
</dbReference>
<dbReference type="SUPFAM" id="SSF52540">
    <property type="entry name" value="P-loop containing nucleoside triphosphate hydrolases"/>
    <property type="match status" value="2"/>
</dbReference>
<accession>A0AAW1QNU1</accession>
<feature type="compositionally biased region" description="Polar residues" evidence="10">
    <location>
        <begin position="525"/>
        <end position="547"/>
    </location>
</feature>
<evidence type="ECO:0000256" key="8">
    <source>
        <dbReference type="ARBA" id="ARBA00023242"/>
    </source>
</evidence>
<keyword evidence="2" id="KW-0547">Nucleotide-binding</keyword>
<organism evidence="13 14">
    <name type="scientific">Apatococcus lobatus</name>
    <dbReference type="NCBI Taxonomy" id="904363"/>
    <lineage>
        <taxon>Eukaryota</taxon>
        <taxon>Viridiplantae</taxon>
        <taxon>Chlorophyta</taxon>
        <taxon>core chlorophytes</taxon>
        <taxon>Trebouxiophyceae</taxon>
        <taxon>Chlorellales</taxon>
        <taxon>Chlorellaceae</taxon>
        <taxon>Apatococcus</taxon>
    </lineage>
</organism>
<feature type="compositionally biased region" description="Polar residues" evidence="10">
    <location>
        <begin position="475"/>
        <end position="493"/>
    </location>
</feature>
<feature type="region of interest" description="Disordered" evidence="10">
    <location>
        <begin position="1706"/>
        <end position="1744"/>
    </location>
</feature>
<dbReference type="Gene3D" id="3.40.50.300">
    <property type="entry name" value="P-loop containing nucleotide triphosphate hydrolases"/>
    <property type="match status" value="1"/>
</dbReference>
<evidence type="ECO:0000256" key="10">
    <source>
        <dbReference type="SAM" id="MobiDB-lite"/>
    </source>
</evidence>
<dbReference type="CDD" id="cd18793">
    <property type="entry name" value="SF2_C_SNF"/>
    <property type="match status" value="1"/>
</dbReference>